<feature type="domain" description="DUF4367" evidence="2">
    <location>
        <begin position="288"/>
        <end position="401"/>
    </location>
</feature>
<feature type="region of interest" description="Disordered" evidence="1">
    <location>
        <begin position="90"/>
        <end position="111"/>
    </location>
</feature>
<evidence type="ECO:0000256" key="1">
    <source>
        <dbReference type="SAM" id="MobiDB-lite"/>
    </source>
</evidence>
<name>A0ABV2LZN2_9FIRM</name>
<protein>
    <recommendedName>
        <fullName evidence="2">DUF4367 domain-containing protein</fullName>
    </recommendedName>
</protein>
<keyword evidence="4" id="KW-1185">Reference proteome</keyword>
<evidence type="ECO:0000259" key="2">
    <source>
        <dbReference type="Pfam" id="PF14285"/>
    </source>
</evidence>
<comment type="caution">
    <text evidence="3">The sequence shown here is derived from an EMBL/GenBank/DDBJ whole genome shotgun (WGS) entry which is preliminary data.</text>
</comment>
<gene>
    <name evidence="3" type="ORF">ABID24_000825</name>
</gene>
<dbReference type="RefSeq" id="WP_257464102.1">
    <property type="nucleotide sequence ID" value="NZ_JANJZT010000004.1"/>
</dbReference>
<accession>A0ABV2LZN2</accession>
<dbReference type="Pfam" id="PF14285">
    <property type="entry name" value="DUF4367"/>
    <property type="match status" value="1"/>
</dbReference>
<dbReference type="Proteomes" id="UP001549106">
    <property type="component" value="Unassembled WGS sequence"/>
</dbReference>
<dbReference type="InterPro" id="IPR025377">
    <property type="entry name" value="DUF4367"/>
</dbReference>
<proteinExistence type="predicted"/>
<reference evidence="3 4" key="1">
    <citation type="submission" date="2024-06" db="EMBL/GenBank/DDBJ databases">
        <title>Genomic Encyclopedia of Type Strains, Phase IV (KMG-IV): sequencing the most valuable type-strain genomes for metagenomic binning, comparative biology and taxonomic classification.</title>
        <authorList>
            <person name="Goeker M."/>
        </authorList>
    </citation>
    <scope>NUCLEOTIDE SEQUENCE [LARGE SCALE GENOMIC DNA]</scope>
    <source>
        <strain evidence="3 4">DSM 29492</strain>
    </source>
</reference>
<evidence type="ECO:0000313" key="3">
    <source>
        <dbReference type="EMBL" id="MET3749591.1"/>
    </source>
</evidence>
<feature type="region of interest" description="Disordered" evidence="1">
    <location>
        <begin position="1"/>
        <end position="72"/>
    </location>
</feature>
<sequence>MQKAIQNEIQPVRGNRRENEYQLVRGNRRENENQSIIGDSIENEAHPVSGSSNRDKIPLVSGNSHGAVQRNYGEQENQYKCLRIQHWEKTMENKDKRNGKQQNNQASDREKRVFLDEQYVKTAAQMERELFADKDFEDYEPEDSEAEARSYEKLVNRLRKEGVYREEFADMAEFPGIEEVDAEEAPGTKEAMDEEDIKAPQFPSSGRKKYARVHVGKVAGVALLCCACIFAASMTSQANRNYLVNNIRVWSGNDTKTVVGNSDQNENVDTAEYEVVEEIEKQLGVEVPEFYYRPNGFEFVSYEIDVFANLARVEYEYQNNIILFVIDTQNVDTASRIISMDEAKEAGVVKSEEGSEIIIEKIQGKIDEKPSYLAQWELNDTIYYMSGRIEEQELKKILEQMKF</sequence>
<organism evidence="3 4">
    <name type="scientific">Blautia caecimuris</name>
    <dbReference type="NCBI Taxonomy" id="1796615"/>
    <lineage>
        <taxon>Bacteria</taxon>
        <taxon>Bacillati</taxon>
        <taxon>Bacillota</taxon>
        <taxon>Clostridia</taxon>
        <taxon>Lachnospirales</taxon>
        <taxon>Lachnospiraceae</taxon>
        <taxon>Blautia</taxon>
    </lineage>
</organism>
<feature type="compositionally biased region" description="Polar residues" evidence="1">
    <location>
        <begin position="61"/>
        <end position="72"/>
    </location>
</feature>
<evidence type="ECO:0000313" key="4">
    <source>
        <dbReference type="Proteomes" id="UP001549106"/>
    </source>
</evidence>
<dbReference type="EMBL" id="JBEPMJ010000004">
    <property type="protein sequence ID" value="MET3749591.1"/>
    <property type="molecule type" value="Genomic_DNA"/>
</dbReference>